<dbReference type="Proteomes" id="UP001056120">
    <property type="component" value="Linkage Group LG17"/>
</dbReference>
<keyword evidence="2" id="KW-1185">Reference proteome</keyword>
<comment type="caution">
    <text evidence="1">The sequence shown here is derived from an EMBL/GenBank/DDBJ whole genome shotgun (WGS) entry which is preliminary data.</text>
</comment>
<dbReference type="EMBL" id="CM042034">
    <property type="protein sequence ID" value="KAI3763042.1"/>
    <property type="molecule type" value="Genomic_DNA"/>
</dbReference>
<proteinExistence type="predicted"/>
<reference evidence="1 2" key="2">
    <citation type="journal article" date="2022" name="Mol. Ecol. Resour.">
        <title>The genomes of chicory, endive, great burdock and yacon provide insights into Asteraceae paleo-polyploidization history and plant inulin production.</title>
        <authorList>
            <person name="Fan W."/>
            <person name="Wang S."/>
            <person name="Wang H."/>
            <person name="Wang A."/>
            <person name="Jiang F."/>
            <person name="Liu H."/>
            <person name="Zhao H."/>
            <person name="Xu D."/>
            <person name="Zhang Y."/>
        </authorList>
    </citation>
    <scope>NUCLEOTIDE SEQUENCE [LARGE SCALE GENOMIC DNA]</scope>
    <source>
        <strain evidence="2">cv. Yunnan</strain>
        <tissue evidence="1">Leaves</tissue>
    </source>
</reference>
<gene>
    <name evidence="1" type="ORF">L1987_53490</name>
</gene>
<organism evidence="1 2">
    <name type="scientific">Smallanthus sonchifolius</name>
    <dbReference type="NCBI Taxonomy" id="185202"/>
    <lineage>
        <taxon>Eukaryota</taxon>
        <taxon>Viridiplantae</taxon>
        <taxon>Streptophyta</taxon>
        <taxon>Embryophyta</taxon>
        <taxon>Tracheophyta</taxon>
        <taxon>Spermatophyta</taxon>
        <taxon>Magnoliopsida</taxon>
        <taxon>eudicotyledons</taxon>
        <taxon>Gunneridae</taxon>
        <taxon>Pentapetalae</taxon>
        <taxon>asterids</taxon>
        <taxon>campanulids</taxon>
        <taxon>Asterales</taxon>
        <taxon>Asteraceae</taxon>
        <taxon>Asteroideae</taxon>
        <taxon>Heliantheae alliance</taxon>
        <taxon>Millerieae</taxon>
        <taxon>Smallanthus</taxon>
    </lineage>
</organism>
<sequence length="89" mass="10361">MKKSCKLAKLGLRRWLLNQWILHSGNDNVFCAGADMDSVHDMIKKEKIDERVEEEIYTAATTQDKQRCDMKEIVIMRDARAGINYLDML</sequence>
<evidence type="ECO:0000313" key="2">
    <source>
        <dbReference type="Proteomes" id="UP001056120"/>
    </source>
</evidence>
<accession>A0ACB9EW24</accession>
<name>A0ACB9EW24_9ASTR</name>
<reference evidence="2" key="1">
    <citation type="journal article" date="2022" name="Mol. Ecol. Resour.">
        <title>The genomes of chicory, endive, great burdock and yacon provide insights into Asteraceae palaeo-polyploidization history and plant inulin production.</title>
        <authorList>
            <person name="Fan W."/>
            <person name="Wang S."/>
            <person name="Wang H."/>
            <person name="Wang A."/>
            <person name="Jiang F."/>
            <person name="Liu H."/>
            <person name="Zhao H."/>
            <person name="Xu D."/>
            <person name="Zhang Y."/>
        </authorList>
    </citation>
    <scope>NUCLEOTIDE SEQUENCE [LARGE SCALE GENOMIC DNA]</scope>
    <source>
        <strain evidence="2">cv. Yunnan</strain>
    </source>
</reference>
<protein>
    <submittedName>
        <fullName evidence="1">Uncharacterized protein</fullName>
    </submittedName>
</protein>
<evidence type="ECO:0000313" key="1">
    <source>
        <dbReference type="EMBL" id="KAI3763042.1"/>
    </source>
</evidence>